<dbReference type="AlphaFoldDB" id="A0A2G8RXX4"/>
<dbReference type="Proteomes" id="UP000230002">
    <property type="component" value="Unassembled WGS sequence"/>
</dbReference>
<reference evidence="2 3" key="1">
    <citation type="journal article" date="2015" name="Sci. Rep.">
        <title>Chromosome-level genome map provides insights into diverse defense mechanisms in the medicinal fungus Ganoderma sinense.</title>
        <authorList>
            <person name="Zhu Y."/>
            <person name="Xu J."/>
            <person name="Sun C."/>
            <person name="Zhou S."/>
            <person name="Xu H."/>
            <person name="Nelson D.R."/>
            <person name="Qian J."/>
            <person name="Song J."/>
            <person name="Luo H."/>
            <person name="Xiang L."/>
            <person name="Li Y."/>
            <person name="Xu Z."/>
            <person name="Ji A."/>
            <person name="Wang L."/>
            <person name="Lu S."/>
            <person name="Hayward A."/>
            <person name="Sun W."/>
            <person name="Li X."/>
            <person name="Schwartz D.C."/>
            <person name="Wang Y."/>
            <person name="Chen S."/>
        </authorList>
    </citation>
    <scope>NUCLEOTIDE SEQUENCE [LARGE SCALE GENOMIC DNA]</scope>
    <source>
        <strain evidence="2 3">ZZ0214-1</strain>
    </source>
</reference>
<protein>
    <submittedName>
        <fullName evidence="2">Uncharacterized protein</fullName>
    </submittedName>
</protein>
<feature type="region of interest" description="Disordered" evidence="1">
    <location>
        <begin position="204"/>
        <end position="223"/>
    </location>
</feature>
<proteinExistence type="predicted"/>
<dbReference type="EMBL" id="AYKW01000045">
    <property type="protein sequence ID" value="PIL26168.1"/>
    <property type="molecule type" value="Genomic_DNA"/>
</dbReference>
<gene>
    <name evidence="2" type="ORF">GSI_11923</name>
</gene>
<accession>A0A2G8RXX4</accession>
<organism evidence="2 3">
    <name type="scientific">Ganoderma sinense ZZ0214-1</name>
    <dbReference type="NCBI Taxonomy" id="1077348"/>
    <lineage>
        <taxon>Eukaryota</taxon>
        <taxon>Fungi</taxon>
        <taxon>Dikarya</taxon>
        <taxon>Basidiomycota</taxon>
        <taxon>Agaricomycotina</taxon>
        <taxon>Agaricomycetes</taxon>
        <taxon>Polyporales</taxon>
        <taxon>Polyporaceae</taxon>
        <taxon>Ganoderma</taxon>
    </lineage>
</organism>
<comment type="caution">
    <text evidence="2">The sequence shown here is derived from an EMBL/GenBank/DDBJ whole genome shotgun (WGS) entry which is preliminary data.</text>
</comment>
<evidence type="ECO:0000313" key="2">
    <source>
        <dbReference type="EMBL" id="PIL26168.1"/>
    </source>
</evidence>
<sequence length="323" mass="35643">MPHLTSLRVSDVSGAWFEAGHTISFGHIEELFLAGDVPALVGIFNCFCFPALKAANIYFTSLQAVPVAPEGVTAFLYLFHNAVSASSLHSLELTIMPAQPPGRELPAIRDRLAPILPLRDLRAFVLGVSRTIATFDDADVDALARAWPNMERLSIGQGSKVPESMTNVSFDALYCLYRYCPRLEELSIPRIRWPTIGVHSVPAPIRDGSQATSGPPGTRKPHPLRRFTVRDEYFVETMRAGSPAPELSDEAAEAMARYILDLFPRLEPEQYKKAASEARKASDAEARQRGNLESIVRFDGRWRQVSGLVYVLCCARDGLPTST</sequence>
<name>A0A2G8RXX4_9APHY</name>
<evidence type="ECO:0000313" key="3">
    <source>
        <dbReference type="Proteomes" id="UP000230002"/>
    </source>
</evidence>
<evidence type="ECO:0000256" key="1">
    <source>
        <dbReference type="SAM" id="MobiDB-lite"/>
    </source>
</evidence>
<dbReference type="OrthoDB" id="3191045at2759"/>
<keyword evidence="3" id="KW-1185">Reference proteome</keyword>